<reference evidence="2" key="1">
    <citation type="journal article" date="2022" name="Mol. Ecol. Resour.">
        <title>The genomes of chicory, endive, great burdock and yacon provide insights into Asteraceae palaeo-polyploidization history and plant inulin production.</title>
        <authorList>
            <person name="Fan W."/>
            <person name="Wang S."/>
            <person name="Wang H."/>
            <person name="Wang A."/>
            <person name="Jiang F."/>
            <person name="Liu H."/>
            <person name="Zhao H."/>
            <person name="Xu D."/>
            <person name="Zhang Y."/>
        </authorList>
    </citation>
    <scope>NUCLEOTIDE SEQUENCE [LARGE SCALE GENOMIC DNA]</scope>
    <source>
        <strain evidence="2">cv. Yunnan</strain>
    </source>
</reference>
<dbReference type="EMBL" id="CM042027">
    <property type="protein sequence ID" value="KAI3802128.1"/>
    <property type="molecule type" value="Genomic_DNA"/>
</dbReference>
<accession>A0ACB9I3H6</accession>
<proteinExistence type="predicted"/>
<name>A0ACB9I3H6_9ASTR</name>
<evidence type="ECO:0000313" key="2">
    <source>
        <dbReference type="Proteomes" id="UP001056120"/>
    </source>
</evidence>
<evidence type="ECO:0000313" key="1">
    <source>
        <dbReference type="EMBL" id="KAI3802128.1"/>
    </source>
</evidence>
<organism evidence="1 2">
    <name type="scientific">Smallanthus sonchifolius</name>
    <dbReference type="NCBI Taxonomy" id="185202"/>
    <lineage>
        <taxon>Eukaryota</taxon>
        <taxon>Viridiplantae</taxon>
        <taxon>Streptophyta</taxon>
        <taxon>Embryophyta</taxon>
        <taxon>Tracheophyta</taxon>
        <taxon>Spermatophyta</taxon>
        <taxon>Magnoliopsida</taxon>
        <taxon>eudicotyledons</taxon>
        <taxon>Gunneridae</taxon>
        <taxon>Pentapetalae</taxon>
        <taxon>asterids</taxon>
        <taxon>campanulids</taxon>
        <taxon>Asterales</taxon>
        <taxon>Asteraceae</taxon>
        <taxon>Asteroideae</taxon>
        <taxon>Heliantheae alliance</taxon>
        <taxon>Millerieae</taxon>
        <taxon>Smallanthus</taxon>
    </lineage>
</organism>
<dbReference type="Proteomes" id="UP001056120">
    <property type="component" value="Linkage Group LG10"/>
</dbReference>
<sequence>MKSSSVFISNPNLKWTILSIAIYVESERNRYVILTRFLSLLNKVEEVFGFQTTDGLIISCDVRFFKRLFKVLARDDNGNGFSTLDLDDFSAMLVDLAIDSSMHCNDYYNSSCHSFIPLLQKAKIVDYDGDVVNKLKC</sequence>
<keyword evidence="2" id="KW-1185">Reference proteome</keyword>
<gene>
    <name evidence="1" type="ORF">L1987_30254</name>
</gene>
<reference evidence="1 2" key="2">
    <citation type="journal article" date="2022" name="Mol. Ecol. Resour.">
        <title>The genomes of chicory, endive, great burdock and yacon provide insights into Asteraceae paleo-polyploidization history and plant inulin production.</title>
        <authorList>
            <person name="Fan W."/>
            <person name="Wang S."/>
            <person name="Wang H."/>
            <person name="Wang A."/>
            <person name="Jiang F."/>
            <person name="Liu H."/>
            <person name="Zhao H."/>
            <person name="Xu D."/>
            <person name="Zhang Y."/>
        </authorList>
    </citation>
    <scope>NUCLEOTIDE SEQUENCE [LARGE SCALE GENOMIC DNA]</scope>
    <source>
        <strain evidence="2">cv. Yunnan</strain>
        <tissue evidence="1">Leaves</tissue>
    </source>
</reference>
<protein>
    <submittedName>
        <fullName evidence="1">Uncharacterized protein</fullName>
    </submittedName>
</protein>
<comment type="caution">
    <text evidence="1">The sequence shown here is derived from an EMBL/GenBank/DDBJ whole genome shotgun (WGS) entry which is preliminary data.</text>
</comment>